<accession>A0A815PLJ0</accession>
<proteinExistence type="predicted"/>
<dbReference type="GO" id="GO:0003676">
    <property type="term" value="F:nucleic acid binding"/>
    <property type="evidence" value="ECO:0007669"/>
    <property type="project" value="InterPro"/>
</dbReference>
<evidence type="ECO:0000313" key="5">
    <source>
        <dbReference type="EMBL" id="CAF4100713.1"/>
    </source>
</evidence>
<dbReference type="AlphaFoldDB" id="A0A815PLJ0"/>
<keyword evidence="7" id="KW-1185">Reference proteome</keyword>
<evidence type="ECO:0000313" key="6">
    <source>
        <dbReference type="EMBL" id="CAF4323987.1"/>
    </source>
</evidence>
<gene>
    <name evidence="4" type="ORF">GPM918_LOCUS34719</name>
    <name evidence="3" type="ORF">OVA965_LOCUS28289</name>
    <name evidence="6" type="ORF">SRO942_LOCUS35424</name>
    <name evidence="5" type="ORF">TMI583_LOCUS29039</name>
</gene>
<evidence type="ECO:0000313" key="3">
    <source>
        <dbReference type="EMBL" id="CAF1295249.1"/>
    </source>
</evidence>
<evidence type="ECO:0000313" key="7">
    <source>
        <dbReference type="Proteomes" id="UP000663829"/>
    </source>
</evidence>
<name>A0A815PLJ0_9BILA</name>
<feature type="domain" description="CCHC-type" evidence="2">
    <location>
        <begin position="41"/>
        <end position="55"/>
    </location>
</feature>
<dbReference type="Proteomes" id="UP000677228">
    <property type="component" value="Unassembled WGS sequence"/>
</dbReference>
<dbReference type="PROSITE" id="PS50158">
    <property type="entry name" value="ZF_CCHC"/>
    <property type="match status" value="1"/>
</dbReference>
<protein>
    <recommendedName>
        <fullName evidence="2">CCHC-type domain-containing protein</fullName>
    </recommendedName>
</protein>
<keyword evidence="1" id="KW-0863">Zinc-finger</keyword>
<organism evidence="4 7">
    <name type="scientific">Didymodactylos carnosus</name>
    <dbReference type="NCBI Taxonomy" id="1234261"/>
    <lineage>
        <taxon>Eukaryota</taxon>
        <taxon>Metazoa</taxon>
        <taxon>Spiralia</taxon>
        <taxon>Gnathifera</taxon>
        <taxon>Rotifera</taxon>
        <taxon>Eurotatoria</taxon>
        <taxon>Bdelloidea</taxon>
        <taxon>Philodinida</taxon>
        <taxon>Philodinidae</taxon>
        <taxon>Didymodactylos</taxon>
    </lineage>
</organism>
<dbReference type="Proteomes" id="UP000681722">
    <property type="component" value="Unassembled WGS sequence"/>
</dbReference>
<dbReference type="EMBL" id="CAJNOQ010019457">
    <property type="protein sequence ID" value="CAF1450528.1"/>
    <property type="molecule type" value="Genomic_DNA"/>
</dbReference>
<dbReference type="EMBL" id="CAJOBA010040779">
    <property type="protein sequence ID" value="CAF4100713.1"/>
    <property type="molecule type" value="Genomic_DNA"/>
</dbReference>
<dbReference type="EMBL" id="CAJOBC010084902">
    <property type="protein sequence ID" value="CAF4323987.1"/>
    <property type="molecule type" value="Genomic_DNA"/>
</dbReference>
<dbReference type="Proteomes" id="UP000682733">
    <property type="component" value="Unassembled WGS sequence"/>
</dbReference>
<dbReference type="InterPro" id="IPR001878">
    <property type="entry name" value="Znf_CCHC"/>
</dbReference>
<evidence type="ECO:0000313" key="4">
    <source>
        <dbReference type="EMBL" id="CAF1450528.1"/>
    </source>
</evidence>
<evidence type="ECO:0000259" key="2">
    <source>
        <dbReference type="PROSITE" id="PS50158"/>
    </source>
</evidence>
<keyword evidence="1" id="KW-0479">Metal-binding</keyword>
<sequence>MRSICVEFDSPEQVEHLLDDGLMVIWHEIKKVKEFYLPMICFMCGGVGHQSTACPIADKQRQRPRHVEQIVWSNSTVRKENTSSSISPSIDSEMVSNAYSIIPPTTSSSNSSVDHLLMIQASKFENMLNAFETRMARKISTLEKQIGQLSVPDQ</sequence>
<dbReference type="EMBL" id="CAJNOK010019207">
    <property type="protein sequence ID" value="CAF1295249.1"/>
    <property type="molecule type" value="Genomic_DNA"/>
</dbReference>
<dbReference type="GO" id="GO:0008270">
    <property type="term" value="F:zinc ion binding"/>
    <property type="evidence" value="ECO:0007669"/>
    <property type="project" value="UniProtKB-KW"/>
</dbReference>
<reference evidence="4" key="1">
    <citation type="submission" date="2021-02" db="EMBL/GenBank/DDBJ databases">
        <authorList>
            <person name="Nowell W R."/>
        </authorList>
    </citation>
    <scope>NUCLEOTIDE SEQUENCE</scope>
</reference>
<keyword evidence="1" id="KW-0862">Zinc</keyword>
<comment type="caution">
    <text evidence="4">The sequence shown here is derived from an EMBL/GenBank/DDBJ whole genome shotgun (WGS) entry which is preliminary data.</text>
</comment>
<dbReference type="Proteomes" id="UP000663829">
    <property type="component" value="Unassembled WGS sequence"/>
</dbReference>
<evidence type="ECO:0000256" key="1">
    <source>
        <dbReference type="PROSITE-ProRule" id="PRU00047"/>
    </source>
</evidence>